<accession>A0A4Y1ZB03</accession>
<evidence type="ECO:0000313" key="2">
    <source>
        <dbReference type="Proteomes" id="UP000319716"/>
    </source>
</evidence>
<dbReference type="EC" id="2.3.1.79" evidence="1"/>
<dbReference type="PANTHER" id="PTHR23416">
    <property type="entry name" value="SIALIC ACID SYNTHASE-RELATED"/>
    <property type="match status" value="1"/>
</dbReference>
<name>A0A4Y1ZB03_9BACL</name>
<dbReference type="AlphaFoldDB" id="A0A4Y1ZB03"/>
<dbReference type="GO" id="GO:0008925">
    <property type="term" value="F:maltose O-acetyltransferase activity"/>
    <property type="evidence" value="ECO:0007669"/>
    <property type="project" value="UniProtKB-EC"/>
</dbReference>
<dbReference type="Pfam" id="PF00132">
    <property type="entry name" value="Hexapep"/>
    <property type="match status" value="1"/>
</dbReference>
<dbReference type="Proteomes" id="UP000319716">
    <property type="component" value="Unassembled WGS sequence"/>
</dbReference>
<reference evidence="1 2" key="1">
    <citation type="submission" date="2017-11" db="EMBL/GenBank/DDBJ databases">
        <title>Draft Genome Sequence of Sporolactobacillus inulinus NBRC 111894 Isolated from Koso, a Japanese Sugar-Vegetable Fermented Beverage.</title>
        <authorList>
            <person name="Chiou T.Y."/>
            <person name="Oshima K."/>
            <person name="Suda W."/>
            <person name="Hattori M."/>
            <person name="Takahashi T."/>
        </authorList>
    </citation>
    <scope>NUCLEOTIDE SEQUENCE [LARGE SCALE GENOMIC DNA]</scope>
    <source>
        <strain evidence="1 2">NBRC111894</strain>
    </source>
</reference>
<gene>
    <name evidence="1" type="ORF">NBRC111894_1764</name>
</gene>
<evidence type="ECO:0000313" key="1">
    <source>
        <dbReference type="EMBL" id="GAY76210.1"/>
    </source>
</evidence>
<dbReference type="Gene3D" id="2.160.10.10">
    <property type="entry name" value="Hexapeptide repeat proteins"/>
    <property type="match status" value="1"/>
</dbReference>
<dbReference type="CDD" id="cd04647">
    <property type="entry name" value="LbH_MAT_like"/>
    <property type="match status" value="1"/>
</dbReference>
<keyword evidence="1" id="KW-0012">Acyltransferase</keyword>
<protein>
    <submittedName>
        <fullName evidence="1">Maltose O-acetyltransferase</fullName>
        <ecNumber evidence="1">2.3.1.79</ecNumber>
    </submittedName>
</protein>
<proteinExistence type="predicted"/>
<sequence length="184" mass="20696">MIVLEIKMNKLLRINNYLMNILKILCWKVCFTKKIKNWFLFNLLKKVRFDIAGKSSVNIGICNQNREKLYIGVNNGQLTIGNHCFFNINCSITCLKKITIGNNCKFGNNVVIVDHDHNFITQNPEFVSDSIKIGNNVWVGANVTILRNTVIGDNCVIGAGSVIKGTIGPNHLVIGNIHNKKIIR</sequence>
<dbReference type="InterPro" id="IPR051159">
    <property type="entry name" value="Hexapeptide_acetyltransf"/>
</dbReference>
<dbReference type="InterPro" id="IPR001451">
    <property type="entry name" value="Hexapep"/>
</dbReference>
<keyword evidence="1" id="KW-0808">Transferase</keyword>
<dbReference type="EMBL" id="BEXB01000012">
    <property type="protein sequence ID" value="GAY76210.1"/>
    <property type="molecule type" value="Genomic_DNA"/>
</dbReference>
<organism evidence="1 2">
    <name type="scientific">Sporolactobacillus inulinus</name>
    <dbReference type="NCBI Taxonomy" id="2078"/>
    <lineage>
        <taxon>Bacteria</taxon>
        <taxon>Bacillati</taxon>
        <taxon>Bacillota</taxon>
        <taxon>Bacilli</taxon>
        <taxon>Bacillales</taxon>
        <taxon>Sporolactobacillaceae</taxon>
        <taxon>Sporolactobacillus</taxon>
    </lineage>
</organism>
<dbReference type="InterPro" id="IPR011004">
    <property type="entry name" value="Trimer_LpxA-like_sf"/>
</dbReference>
<dbReference type="PANTHER" id="PTHR23416:SF78">
    <property type="entry name" value="LIPOPOLYSACCHARIDE BIOSYNTHESIS O-ACETYL TRANSFERASE WBBJ-RELATED"/>
    <property type="match status" value="1"/>
</dbReference>
<dbReference type="SUPFAM" id="SSF51161">
    <property type="entry name" value="Trimeric LpxA-like enzymes"/>
    <property type="match status" value="1"/>
</dbReference>
<comment type="caution">
    <text evidence="1">The sequence shown here is derived from an EMBL/GenBank/DDBJ whole genome shotgun (WGS) entry which is preliminary data.</text>
</comment>
<dbReference type="Pfam" id="PF14602">
    <property type="entry name" value="Hexapep_2"/>
    <property type="match status" value="1"/>
</dbReference>